<dbReference type="AlphaFoldDB" id="A0A7S3LVE3"/>
<evidence type="ECO:0008006" key="2">
    <source>
        <dbReference type="Google" id="ProtNLM"/>
    </source>
</evidence>
<dbReference type="SUPFAM" id="SSF53448">
    <property type="entry name" value="Nucleotide-diphospho-sugar transferases"/>
    <property type="match status" value="1"/>
</dbReference>
<dbReference type="PANTHER" id="PTHR46830:SF2">
    <property type="entry name" value="ALPHA-1,4-N-ACETYLGLUCOSAMINYLTRANSFERASE"/>
    <property type="match status" value="1"/>
</dbReference>
<name>A0A7S3LVE3_9EUKA</name>
<dbReference type="Pfam" id="PF04488">
    <property type="entry name" value="Gly_transf_sug"/>
    <property type="match status" value="1"/>
</dbReference>
<accession>A0A7S3LVE3</accession>
<reference evidence="1" key="1">
    <citation type="submission" date="2021-01" db="EMBL/GenBank/DDBJ databases">
        <authorList>
            <person name="Corre E."/>
            <person name="Pelletier E."/>
            <person name="Niang G."/>
            <person name="Scheremetjew M."/>
            <person name="Finn R."/>
            <person name="Kale V."/>
            <person name="Holt S."/>
            <person name="Cochrane G."/>
            <person name="Meng A."/>
            <person name="Brown T."/>
            <person name="Cohen L."/>
        </authorList>
    </citation>
    <scope>NUCLEOTIDE SEQUENCE</scope>
    <source>
        <strain evidence="1">NIES-2562</strain>
    </source>
</reference>
<dbReference type="EMBL" id="HBIB01043652">
    <property type="protein sequence ID" value="CAE0266161.1"/>
    <property type="molecule type" value="Transcribed_RNA"/>
</dbReference>
<evidence type="ECO:0000313" key="1">
    <source>
        <dbReference type="EMBL" id="CAE0266161.1"/>
    </source>
</evidence>
<dbReference type="Gene3D" id="3.90.550.20">
    <property type="match status" value="1"/>
</dbReference>
<protein>
    <recommendedName>
        <fullName evidence="2">Alpha 1,4-glycosyltransferase domain-containing protein</fullName>
    </recommendedName>
</protein>
<sequence length="228" mass="26166">MKAEPPMQLGGKPLRLAAHQSDAWRMKVLSRLGGLYLDWDVIVQRDIFALLKSDFTLGMERFDNALGVAVIASTPDAKFLNIWQKEMEARFNPECYTCHSVTAVREIARDNPLQVDLLHWKRFYYPGWEDEAMGALIDWRVRGVTLEDLRERPALPENGPRLPSLSLDATFCLHLFESHANAVKRLGDRSHSLISHQRIWSHPSPSPFEVMARAILEHLDEGKRKEEL</sequence>
<proteinExistence type="predicted"/>
<dbReference type="InterPro" id="IPR007577">
    <property type="entry name" value="GlycoTrfase_DXD_sugar-bd_CS"/>
</dbReference>
<organism evidence="1">
    <name type="scientific">Palpitomonas bilix</name>
    <dbReference type="NCBI Taxonomy" id="652834"/>
    <lineage>
        <taxon>Eukaryota</taxon>
        <taxon>Eukaryota incertae sedis</taxon>
    </lineage>
</organism>
<dbReference type="InterPro" id="IPR029044">
    <property type="entry name" value="Nucleotide-diphossugar_trans"/>
</dbReference>
<dbReference type="PANTHER" id="PTHR46830">
    <property type="entry name" value="TRANSFERASE, PUTATIVE-RELATED"/>
    <property type="match status" value="1"/>
</dbReference>
<gene>
    <name evidence="1" type="ORF">PBIL07802_LOCUS28500</name>
</gene>